<dbReference type="GeneID" id="54453226"/>
<reference evidence="4" key="2">
    <citation type="submission" date="2020-04" db="EMBL/GenBank/DDBJ databases">
        <authorList>
            <consortium name="NCBI Genome Project"/>
        </authorList>
    </citation>
    <scope>NUCLEOTIDE SEQUENCE</scope>
    <source>
        <strain evidence="4">CBS 304.34</strain>
    </source>
</reference>
<feature type="region of interest" description="Disordered" evidence="1">
    <location>
        <begin position="368"/>
        <end position="395"/>
    </location>
</feature>
<feature type="compositionally biased region" description="Basic and acidic residues" evidence="1">
    <location>
        <begin position="368"/>
        <end position="381"/>
    </location>
</feature>
<dbReference type="OrthoDB" id="10426169at2759"/>
<sequence>MFATQDLPPQLLSTVFHALTNLSIKTTTLRSTPKPDSTNPQHHHHFNHPISLRLYQTNHHQLAMSGTTFLSLPAELRQHIISGTISAIINKKGYRISTPFFGVCKTLQADINEILPLWLPSASTDPLVLIKTPDPKTFTHFRAFQQLLNERATRLKNCAWLGVPEITIQVFDQIWEGINFNEDKEGLWRMCKMAAVYSTQYSNWIDRLAELPESVKTVKLDLTLGPKEAMPLRTAHTELQKIFWYRALQLIEMISHPPRYLLSPECVSKAEYEVVGMFPEWAEVAMATPSIAEKVYWKGEPVKFGEGLFASFLKNVQEKRQAIKLEMAIAAEMEAKKQQTLVKTREARETMMEKMMHQRDFGRRMSELKKRKREEDVDVEHGSYQSPNEANRQKREYGCVDDDVGGGFGWRLFFRHGMGWVRYGLKK</sequence>
<accession>A0A6A6YBV6</accession>
<name>A0A6A6YBV6_9PEZI</name>
<protein>
    <submittedName>
        <fullName evidence="2 4">Uncharacterized protein</fullName>
    </submittedName>
</protein>
<evidence type="ECO:0000313" key="4">
    <source>
        <dbReference type="RefSeq" id="XP_033573022.1"/>
    </source>
</evidence>
<evidence type="ECO:0000313" key="3">
    <source>
        <dbReference type="Proteomes" id="UP000504636"/>
    </source>
</evidence>
<reference evidence="4" key="3">
    <citation type="submission" date="2025-04" db="UniProtKB">
        <authorList>
            <consortium name="RefSeq"/>
        </authorList>
    </citation>
    <scope>IDENTIFICATION</scope>
    <source>
        <strain evidence="4">CBS 304.34</strain>
    </source>
</reference>
<dbReference type="Proteomes" id="UP000504636">
    <property type="component" value="Unplaced"/>
</dbReference>
<dbReference type="AlphaFoldDB" id="A0A6A6YBV6"/>
<proteinExistence type="predicted"/>
<gene>
    <name evidence="2 4" type="ORF">BDZ99DRAFT_103253</name>
</gene>
<evidence type="ECO:0000256" key="1">
    <source>
        <dbReference type="SAM" id="MobiDB-lite"/>
    </source>
</evidence>
<reference evidence="2 4" key="1">
    <citation type="journal article" date="2020" name="Stud. Mycol.">
        <title>101 Dothideomycetes genomes: a test case for predicting lifestyles and emergence of pathogens.</title>
        <authorList>
            <person name="Haridas S."/>
            <person name="Albert R."/>
            <person name="Binder M."/>
            <person name="Bloem J."/>
            <person name="Labutti K."/>
            <person name="Salamov A."/>
            <person name="Andreopoulos B."/>
            <person name="Baker S."/>
            <person name="Barry K."/>
            <person name="Bills G."/>
            <person name="Bluhm B."/>
            <person name="Cannon C."/>
            <person name="Castanera R."/>
            <person name="Culley D."/>
            <person name="Daum C."/>
            <person name="Ezra D."/>
            <person name="Gonzalez J."/>
            <person name="Henrissat B."/>
            <person name="Kuo A."/>
            <person name="Liang C."/>
            <person name="Lipzen A."/>
            <person name="Lutzoni F."/>
            <person name="Magnuson J."/>
            <person name="Mondo S."/>
            <person name="Nolan M."/>
            <person name="Ohm R."/>
            <person name="Pangilinan J."/>
            <person name="Park H.-J."/>
            <person name="Ramirez L."/>
            <person name="Alfaro M."/>
            <person name="Sun H."/>
            <person name="Tritt A."/>
            <person name="Yoshinaga Y."/>
            <person name="Zwiers L.-H."/>
            <person name="Turgeon B."/>
            <person name="Goodwin S."/>
            <person name="Spatafora J."/>
            <person name="Crous P."/>
            <person name="Grigoriev I."/>
        </authorList>
    </citation>
    <scope>NUCLEOTIDE SEQUENCE</scope>
    <source>
        <strain evidence="2 4">CBS 304.34</strain>
    </source>
</reference>
<evidence type="ECO:0000313" key="2">
    <source>
        <dbReference type="EMBL" id="KAF2806058.1"/>
    </source>
</evidence>
<dbReference type="EMBL" id="MU003708">
    <property type="protein sequence ID" value="KAF2806058.1"/>
    <property type="molecule type" value="Genomic_DNA"/>
</dbReference>
<keyword evidence="3" id="KW-1185">Reference proteome</keyword>
<dbReference type="RefSeq" id="XP_033573022.1">
    <property type="nucleotide sequence ID" value="XM_033712333.1"/>
</dbReference>
<organism evidence="2">
    <name type="scientific">Mytilinidion resinicola</name>
    <dbReference type="NCBI Taxonomy" id="574789"/>
    <lineage>
        <taxon>Eukaryota</taxon>
        <taxon>Fungi</taxon>
        <taxon>Dikarya</taxon>
        <taxon>Ascomycota</taxon>
        <taxon>Pezizomycotina</taxon>
        <taxon>Dothideomycetes</taxon>
        <taxon>Pleosporomycetidae</taxon>
        <taxon>Mytilinidiales</taxon>
        <taxon>Mytilinidiaceae</taxon>
        <taxon>Mytilinidion</taxon>
    </lineage>
</organism>